<dbReference type="RefSeq" id="WP_231317819.1">
    <property type="nucleotide sequence ID" value="NZ_CP088156.1"/>
</dbReference>
<keyword evidence="2" id="KW-1185">Reference proteome</keyword>
<evidence type="ECO:0000313" key="1">
    <source>
        <dbReference type="EMBL" id="UFZ02026.1"/>
    </source>
</evidence>
<evidence type="ECO:0008006" key="3">
    <source>
        <dbReference type="Google" id="ProtNLM"/>
    </source>
</evidence>
<accession>A0ABY3R3Y9</accession>
<sequence length="119" mass="12618">MASTIGAAAQSVALTFNIPGQPPVSHPAKWRPGITVEQAMQRAGIKYVTAWYPGLGNALVIAEGTPLVTNGALGSPFWWLCVDGRAPKRGSQDVGMSRALIPSARSTVVWSWTVEPTCK</sequence>
<gene>
    <name evidence="1" type="ORF">LQG66_22265</name>
</gene>
<reference evidence="1" key="1">
    <citation type="journal article" date="2024" name="Antonie Van Leeuwenhoek">
        <title>Bradyrhizobium ontarionense sp. nov., a novel bacterial symbiont isolated from Aeschynomene indica (Indian jointvetch), harbours photosynthesis, nitrogen fixation and nitrous oxide (N2O) reductase genes.</title>
        <authorList>
            <person name="Bromfield E.S.P."/>
            <person name="Cloutier S."/>
        </authorList>
    </citation>
    <scope>NUCLEOTIDE SEQUENCE</scope>
    <source>
        <strain evidence="1">A19</strain>
    </source>
</reference>
<evidence type="ECO:0000313" key="2">
    <source>
        <dbReference type="Proteomes" id="UP001431010"/>
    </source>
</evidence>
<name>A0ABY3R3Y9_9BRAD</name>
<dbReference type="EMBL" id="CP088156">
    <property type="protein sequence ID" value="UFZ02026.1"/>
    <property type="molecule type" value="Genomic_DNA"/>
</dbReference>
<organism evidence="1 2">
    <name type="scientific">Bradyrhizobium ontarionense</name>
    <dbReference type="NCBI Taxonomy" id="2898149"/>
    <lineage>
        <taxon>Bacteria</taxon>
        <taxon>Pseudomonadati</taxon>
        <taxon>Pseudomonadota</taxon>
        <taxon>Alphaproteobacteria</taxon>
        <taxon>Hyphomicrobiales</taxon>
        <taxon>Nitrobacteraceae</taxon>
        <taxon>Bradyrhizobium</taxon>
    </lineage>
</organism>
<proteinExistence type="predicted"/>
<dbReference type="Proteomes" id="UP001431010">
    <property type="component" value="Chromosome"/>
</dbReference>
<protein>
    <recommendedName>
        <fullName evidence="3">PASTA domain-containing protein</fullName>
    </recommendedName>
</protein>